<sequence>MAHFNLHISDPLSALKAPESYLPDMGKLNVLFKCPNRSYSDDWAIIYKRLDQVAGESKDADLVEALLDSSSLSQGLHPVCSSRWETIFKSGCCRDLAILIVNIMVITSLRIPITFLSRSFSYPITSLPRSPPSPDHFPIRS</sequence>
<accession>A0A0H5RE16</accession>
<proteinExistence type="predicted"/>
<dbReference type="AlphaFoldDB" id="A0A0H5RE16"/>
<reference evidence="1" key="1">
    <citation type="submission" date="2015-04" db="EMBL/GenBank/DDBJ databases">
        <title>The genome sequence of the plant pathogenic Rhizarian Plasmodiophora brassicae reveals insights in its biotrophic life cycle and the origin of chitin synthesis.</title>
        <authorList>
            <person name="Schwelm A."/>
            <person name="Fogelqvist J."/>
            <person name="Knaust A."/>
            <person name="Julke S."/>
            <person name="Lilja T."/>
            <person name="Dhandapani V."/>
            <person name="Bonilla-Rosso G."/>
            <person name="Karlsson M."/>
            <person name="Shevchenko A."/>
            <person name="Choi S.R."/>
            <person name="Kim H.G."/>
            <person name="Park J.Y."/>
            <person name="Lim Y.P."/>
            <person name="Ludwig-Muller J."/>
            <person name="Dixelius C."/>
        </authorList>
    </citation>
    <scope>NUCLEOTIDE SEQUENCE</scope>
    <source>
        <tissue evidence="1">Potato root galls</tissue>
    </source>
</reference>
<dbReference type="EMBL" id="HACM01011569">
    <property type="protein sequence ID" value="CRZ12011.1"/>
    <property type="molecule type" value="Transcribed_RNA"/>
</dbReference>
<evidence type="ECO:0000313" key="1">
    <source>
        <dbReference type="EMBL" id="CRZ12011.1"/>
    </source>
</evidence>
<feature type="non-terminal residue" evidence="1">
    <location>
        <position position="141"/>
    </location>
</feature>
<name>A0A0H5RE16_9EUKA</name>
<organism evidence="1">
    <name type="scientific">Spongospora subterranea</name>
    <dbReference type="NCBI Taxonomy" id="70186"/>
    <lineage>
        <taxon>Eukaryota</taxon>
        <taxon>Sar</taxon>
        <taxon>Rhizaria</taxon>
        <taxon>Endomyxa</taxon>
        <taxon>Phytomyxea</taxon>
        <taxon>Plasmodiophorida</taxon>
        <taxon>Plasmodiophoridae</taxon>
        <taxon>Spongospora</taxon>
    </lineage>
</organism>
<protein>
    <submittedName>
        <fullName evidence="1">Uncharacterized protein</fullName>
    </submittedName>
</protein>